<gene>
    <name evidence="2" type="ORF">ACFQDI_01780</name>
</gene>
<keyword evidence="3" id="KW-1185">Reference proteome</keyword>
<dbReference type="Proteomes" id="UP001596052">
    <property type="component" value="Unassembled WGS sequence"/>
</dbReference>
<dbReference type="InterPro" id="IPR052894">
    <property type="entry name" value="AsmA-related"/>
</dbReference>
<feature type="region of interest" description="Disordered" evidence="1">
    <location>
        <begin position="847"/>
        <end position="896"/>
    </location>
</feature>
<proteinExistence type="predicted"/>
<name>A0ABW0KLU5_9BACT</name>
<reference evidence="3" key="1">
    <citation type="journal article" date="2019" name="Int. J. Syst. Evol. Microbiol.">
        <title>The Global Catalogue of Microorganisms (GCM) 10K type strain sequencing project: providing services to taxonomists for standard genome sequencing and annotation.</title>
        <authorList>
            <consortium name="The Broad Institute Genomics Platform"/>
            <consortium name="The Broad Institute Genome Sequencing Center for Infectious Disease"/>
            <person name="Wu L."/>
            <person name="Ma J."/>
        </authorList>
    </citation>
    <scope>NUCLEOTIDE SEQUENCE [LARGE SCALE GENOMIC DNA]</scope>
    <source>
        <strain evidence="3">CGMCC 4.1469</strain>
    </source>
</reference>
<evidence type="ECO:0008006" key="4">
    <source>
        <dbReference type="Google" id="ProtNLM"/>
    </source>
</evidence>
<protein>
    <recommendedName>
        <fullName evidence="4">AsmA-like C-terminal domain-containing protein</fullName>
    </recommendedName>
</protein>
<evidence type="ECO:0000313" key="3">
    <source>
        <dbReference type="Proteomes" id="UP001596052"/>
    </source>
</evidence>
<organism evidence="2 3">
    <name type="scientific">Prosthecobacter fluviatilis</name>
    <dbReference type="NCBI Taxonomy" id="445931"/>
    <lineage>
        <taxon>Bacteria</taxon>
        <taxon>Pseudomonadati</taxon>
        <taxon>Verrucomicrobiota</taxon>
        <taxon>Verrucomicrobiia</taxon>
        <taxon>Verrucomicrobiales</taxon>
        <taxon>Verrucomicrobiaceae</taxon>
        <taxon>Prosthecobacter</taxon>
    </lineage>
</organism>
<sequence>MLRFLRSLMLFLAASFLLAGGVYLNTAAFHESWHGFVTRELAQHGVHLNFQRLTVNPFGGLVARGVKVFNDASKQHIVASVDRLNLDVDFGSLIEGRVKIDGMELLHASMALPVDPERPELTVIELKDLSARALLEERQLDIRHAEGLLSDGLRIMISGVLDLPEPKSDQPGASAQDRLIAIREHRVQIQHGLDWLARFHAPHVPMLSVKVSGALDRPQELKAELLFQADGLAFEDYVWKELVAEAEYDGGFIDLKRLHLVDHLGALEATATWRIGAEHLRFRLTSSADLPGLARAFFNNEQMREVVFYEAPQLALEGSIFLNKPGEGDFLPAEVTGRLDCGRFGSRGEVFNSLSLSLGATRDGIFVRDALLKHKTGSLALDVMQHRTLGFKYNLALRMDPNAFLPFVLLPKTREIIQRFVFDESSHIDVQVSCAGPSVNRIRECPTSGHGVLRHFRYKDVPFESAEMDLAFLGDFQNYANVQVQRPDGPAEAELVFVNDDDDEKWLRLVNVRATADAAGIVRAFAPKVADQIALYRFSPGTDVTANGTIGYKGNPQLNNYKVNFKNPVGGAHYVLWNEDYPINAPAGEVHIVGSMLNFDFGGRLFGDTLHAKGAVNLAPGVKGYDVEVRAGRFPYDVFGRKLPFEEVRADVRNREGISRINIAADVLGGGMTLKGSLNDNREPNTYEGELRMNALSFQRFAQVYSPGNESVGDISGHFKFTGRMNDWKALKGGGALIIVNGNLLALPVLGPLTPIIGAFLPSPIKGYNVAKKADCTFEVADGFIVTENIEAESSAFRIVSRGNVDFIRDDIDFNAEVRMRGLGILLFPVTQLLAYKGSGTLQDTHWSPRIFGGGNKDERKPPTEKELKEAQRIGGSPARPKAATQPPKQRALFGN</sequence>
<accession>A0ABW0KLU5</accession>
<feature type="compositionally biased region" description="Basic and acidic residues" evidence="1">
    <location>
        <begin position="856"/>
        <end position="872"/>
    </location>
</feature>
<dbReference type="PANTHER" id="PTHR30441">
    <property type="entry name" value="DUF748 DOMAIN-CONTAINING PROTEIN"/>
    <property type="match status" value="1"/>
</dbReference>
<comment type="caution">
    <text evidence="2">The sequence shown here is derived from an EMBL/GenBank/DDBJ whole genome shotgun (WGS) entry which is preliminary data.</text>
</comment>
<dbReference type="PANTHER" id="PTHR30441:SF8">
    <property type="entry name" value="DUF748 DOMAIN-CONTAINING PROTEIN"/>
    <property type="match status" value="1"/>
</dbReference>
<dbReference type="EMBL" id="JBHSMQ010000001">
    <property type="protein sequence ID" value="MFC5453571.1"/>
    <property type="molecule type" value="Genomic_DNA"/>
</dbReference>
<dbReference type="RefSeq" id="WP_377162774.1">
    <property type="nucleotide sequence ID" value="NZ_JBHSMQ010000001.1"/>
</dbReference>
<evidence type="ECO:0000256" key="1">
    <source>
        <dbReference type="SAM" id="MobiDB-lite"/>
    </source>
</evidence>
<evidence type="ECO:0000313" key="2">
    <source>
        <dbReference type="EMBL" id="MFC5453571.1"/>
    </source>
</evidence>